<reference evidence="1" key="1">
    <citation type="submission" date="2021-02" db="EMBL/GenBank/DDBJ databases">
        <authorList>
            <consortium name="DOE Joint Genome Institute"/>
            <person name="Ahrendt S."/>
            <person name="Looney B.P."/>
            <person name="Miyauchi S."/>
            <person name="Morin E."/>
            <person name="Drula E."/>
            <person name="Courty P.E."/>
            <person name="Chicoki N."/>
            <person name="Fauchery L."/>
            <person name="Kohler A."/>
            <person name="Kuo A."/>
            <person name="Labutti K."/>
            <person name="Pangilinan J."/>
            <person name="Lipzen A."/>
            <person name="Riley R."/>
            <person name="Andreopoulos W."/>
            <person name="He G."/>
            <person name="Johnson J."/>
            <person name="Barry K.W."/>
            <person name="Grigoriev I.V."/>
            <person name="Nagy L."/>
            <person name="Hibbett D."/>
            <person name="Henrissat B."/>
            <person name="Matheny P.B."/>
            <person name="Labbe J."/>
            <person name="Martin F."/>
        </authorList>
    </citation>
    <scope>NUCLEOTIDE SEQUENCE</scope>
    <source>
        <strain evidence="1">EC-137</strain>
    </source>
</reference>
<evidence type="ECO:0000313" key="1">
    <source>
        <dbReference type="EMBL" id="KAI0031472.1"/>
    </source>
</evidence>
<sequence length="194" mass="21526">LLTKPRILHDSGTGPRVRDARAFLASSFAHPPWTEDPLCAEFARPEMLQMLCTVLPDEAAMFLWYNKSRRKGRVCPVCQRLYNLGDMLSSPVAFDNDSPDAPPPEKIPPSSRLLKEQMISGLCSPICFFMSSFHNPSLIRSAWGCMAEELDDATWAALDAPAPKDDHGLSMLLKMTRLHDLGLAQLCVPDVVSD</sequence>
<gene>
    <name evidence="1" type="ORF">K488DRAFT_13194</name>
</gene>
<protein>
    <submittedName>
        <fullName evidence="1">Uncharacterized protein</fullName>
    </submittedName>
</protein>
<reference evidence="1" key="2">
    <citation type="journal article" date="2022" name="New Phytol.">
        <title>Evolutionary transition to the ectomycorrhizal habit in the genomes of a hyperdiverse lineage of mushroom-forming fungi.</title>
        <authorList>
            <person name="Looney B."/>
            <person name="Miyauchi S."/>
            <person name="Morin E."/>
            <person name="Drula E."/>
            <person name="Courty P.E."/>
            <person name="Kohler A."/>
            <person name="Kuo A."/>
            <person name="LaButti K."/>
            <person name="Pangilinan J."/>
            <person name="Lipzen A."/>
            <person name="Riley R."/>
            <person name="Andreopoulos W."/>
            <person name="He G."/>
            <person name="Johnson J."/>
            <person name="Nolan M."/>
            <person name="Tritt A."/>
            <person name="Barry K.W."/>
            <person name="Grigoriev I.V."/>
            <person name="Nagy L.G."/>
            <person name="Hibbett D."/>
            <person name="Henrissat B."/>
            <person name="Matheny P.B."/>
            <person name="Labbe J."/>
            <person name="Martin F.M."/>
        </authorList>
    </citation>
    <scope>NUCLEOTIDE SEQUENCE</scope>
    <source>
        <strain evidence="1">EC-137</strain>
    </source>
</reference>
<dbReference type="Proteomes" id="UP000814128">
    <property type="component" value="Unassembled WGS sequence"/>
</dbReference>
<keyword evidence="2" id="KW-1185">Reference proteome</keyword>
<name>A0ACB8QIK6_9AGAM</name>
<accession>A0ACB8QIK6</accession>
<organism evidence="1 2">
    <name type="scientific">Vararia minispora EC-137</name>
    <dbReference type="NCBI Taxonomy" id="1314806"/>
    <lineage>
        <taxon>Eukaryota</taxon>
        <taxon>Fungi</taxon>
        <taxon>Dikarya</taxon>
        <taxon>Basidiomycota</taxon>
        <taxon>Agaricomycotina</taxon>
        <taxon>Agaricomycetes</taxon>
        <taxon>Russulales</taxon>
        <taxon>Lachnocladiaceae</taxon>
        <taxon>Vararia</taxon>
    </lineage>
</organism>
<comment type="caution">
    <text evidence="1">The sequence shown here is derived from an EMBL/GenBank/DDBJ whole genome shotgun (WGS) entry which is preliminary data.</text>
</comment>
<dbReference type="EMBL" id="MU273579">
    <property type="protein sequence ID" value="KAI0031472.1"/>
    <property type="molecule type" value="Genomic_DNA"/>
</dbReference>
<feature type="non-terminal residue" evidence="1">
    <location>
        <position position="194"/>
    </location>
</feature>
<proteinExistence type="predicted"/>
<feature type="non-terminal residue" evidence="1">
    <location>
        <position position="1"/>
    </location>
</feature>
<evidence type="ECO:0000313" key="2">
    <source>
        <dbReference type="Proteomes" id="UP000814128"/>
    </source>
</evidence>